<dbReference type="InterPro" id="IPR016161">
    <property type="entry name" value="Ald_DH/histidinol_DH"/>
</dbReference>
<dbReference type="PANTHER" id="PTHR11699">
    <property type="entry name" value="ALDEHYDE DEHYDROGENASE-RELATED"/>
    <property type="match status" value="1"/>
</dbReference>
<sequence length="172" mass="18871">MLYFSRAARGAFDSGPWSPTGGHERARTLLAVADLIERDAEEIAYRETVDMRKPIIFAGQEVPFVAMAYRYFAGLARQPGGATRPTATATFTYTLREPVGVVSAGPVTRLHGRGGRCCGCFGHSCMAAQVRARTLATGPVGPDCRKSGQRLCELRERVVCLSRRRGHRLSRR</sequence>
<organism evidence="3 4">
    <name type="scientific">Streptomyces carpinensis</name>
    <dbReference type="NCBI Taxonomy" id="66369"/>
    <lineage>
        <taxon>Bacteria</taxon>
        <taxon>Bacillati</taxon>
        <taxon>Actinomycetota</taxon>
        <taxon>Actinomycetes</taxon>
        <taxon>Kitasatosporales</taxon>
        <taxon>Streptomycetaceae</taxon>
        <taxon>Streptomyces</taxon>
    </lineage>
</organism>
<reference evidence="3 4" key="1">
    <citation type="submission" date="2024-06" db="EMBL/GenBank/DDBJ databases">
        <title>The Natural Products Discovery Center: Release of the First 8490 Sequenced Strains for Exploring Actinobacteria Biosynthetic Diversity.</title>
        <authorList>
            <person name="Kalkreuter E."/>
            <person name="Kautsar S.A."/>
            <person name="Yang D."/>
            <person name="Bader C.D."/>
            <person name="Teijaro C.N."/>
            <person name="Fluegel L."/>
            <person name="Davis C.M."/>
            <person name="Simpson J.R."/>
            <person name="Lauterbach L."/>
            <person name="Steele A.D."/>
            <person name="Gui C."/>
            <person name="Meng S."/>
            <person name="Li G."/>
            <person name="Viehrig K."/>
            <person name="Ye F."/>
            <person name="Su P."/>
            <person name="Kiefer A.F."/>
            <person name="Nichols A."/>
            <person name="Cepeda A.J."/>
            <person name="Yan W."/>
            <person name="Fan B."/>
            <person name="Jiang Y."/>
            <person name="Adhikari A."/>
            <person name="Zheng C.-J."/>
            <person name="Schuster L."/>
            <person name="Cowan T.M."/>
            <person name="Smanski M.J."/>
            <person name="Chevrette M.G."/>
            <person name="De Carvalho L.P.S."/>
            <person name="Shen B."/>
        </authorList>
    </citation>
    <scope>NUCLEOTIDE SEQUENCE [LARGE SCALE GENOMIC DNA]</scope>
    <source>
        <strain evidence="3 4">NPDC000634</strain>
    </source>
</reference>
<name>A0ABV1W6P7_9ACTN</name>
<protein>
    <submittedName>
        <fullName evidence="3">Aldehyde dehydrogenase family protein</fullName>
    </submittedName>
</protein>
<feature type="domain" description="Aldehyde dehydrogenase" evidence="2">
    <location>
        <begin position="6"/>
        <end position="103"/>
    </location>
</feature>
<proteinExistence type="predicted"/>
<dbReference type="EMBL" id="JBEPCU010000435">
    <property type="protein sequence ID" value="MER6979805.1"/>
    <property type="molecule type" value="Genomic_DNA"/>
</dbReference>
<comment type="caution">
    <text evidence="3">The sequence shown here is derived from an EMBL/GenBank/DDBJ whole genome shotgun (WGS) entry which is preliminary data.</text>
</comment>
<dbReference type="Proteomes" id="UP001458415">
    <property type="component" value="Unassembled WGS sequence"/>
</dbReference>
<accession>A0ABV1W6P7</accession>
<dbReference type="SUPFAM" id="SSF53720">
    <property type="entry name" value="ALDH-like"/>
    <property type="match status" value="1"/>
</dbReference>
<dbReference type="Pfam" id="PF00171">
    <property type="entry name" value="Aldedh"/>
    <property type="match status" value="1"/>
</dbReference>
<dbReference type="InterPro" id="IPR016162">
    <property type="entry name" value="Ald_DH_N"/>
</dbReference>
<evidence type="ECO:0000259" key="2">
    <source>
        <dbReference type="Pfam" id="PF00171"/>
    </source>
</evidence>
<dbReference type="RefSeq" id="WP_158103867.1">
    <property type="nucleotide sequence ID" value="NZ_MUBM01000095.1"/>
</dbReference>
<evidence type="ECO:0000256" key="1">
    <source>
        <dbReference type="ARBA" id="ARBA00023002"/>
    </source>
</evidence>
<gene>
    <name evidence="3" type="ORF">ABT317_23215</name>
</gene>
<keyword evidence="4" id="KW-1185">Reference proteome</keyword>
<evidence type="ECO:0000313" key="3">
    <source>
        <dbReference type="EMBL" id="MER6979805.1"/>
    </source>
</evidence>
<dbReference type="Gene3D" id="3.40.605.10">
    <property type="entry name" value="Aldehyde Dehydrogenase, Chain A, domain 1"/>
    <property type="match status" value="1"/>
</dbReference>
<evidence type="ECO:0000313" key="4">
    <source>
        <dbReference type="Proteomes" id="UP001458415"/>
    </source>
</evidence>
<keyword evidence="1" id="KW-0560">Oxidoreductase</keyword>
<dbReference type="InterPro" id="IPR015590">
    <property type="entry name" value="Aldehyde_DH_dom"/>
</dbReference>